<name>A0ABT7P6R4_MYCIT</name>
<dbReference type="RefSeq" id="WP_069954198.1">
    <property type="nucleotide sequence ID" value="NZ_JASZZX010000025.1"/>
</dbReference>
<dbReference type="Proteomes" id="UP001529272">
    <property type="component" value="Unassembled WGS sequence"/>
</dbReference>
<gene>
    <name evidence="1" type="ORF">QRB35_21980</name>
</gene>
<reference evidence="1 2" key="2">
    <citation type="submission" date="2023-06" db="EMBL/GenBank/DDBJ databases">
        <title>Itaconate inhibition of nontuberculous mycobacteria.</title>
        <authorList>
            <person name="Breen P."/>
            <person name="Zimbric M."/>
            <person name="Caverly L."/>
        </authorList>
    </citation>
    <scope>NUCLEOTIDE SEQUENCE [LARGE SCALE GENOMIC DNA]</scope>
    <source>
        <strain evidence="1 2">FLAC1071</strain>
    </source>
</reference>
<organism evidence="1 2">
    <name type="scientific">Mycobacterium intracellulare subsp. chimaera</name>
    <dbReference type="NCBI Taxonomy" id="222805"/>
    <lineage>
        <taxon>Bacteria</taxon>
        <taxon>Bacillati</taxon>
        <taxon>Actinomycetota</taxon>
        <taxon>Actinomycetes</taxon>
        <taxon>Mycobacteriales</taxon>
        <taxon>Mycobacteriaceae</taxon>
        <taxon>Mycobacterium</taxon>
        <taxon>Mycobacterium avium complex (MAC)</taxon>
    </lineage>
</organism>
<comment type="caution">
    <text evidence="1">The sequence shown here is derived from an EMBL/GenBank/DDBJ whole genome shotgun (WGS) entry which is preliminary data.</text>
</comment>
<proteinExistence type="predicted"/>
<dbReference type="EMBL" id="JASZZX010000025">
    <property type="protein sequence ID" value="MDM3928683.1"/>
    <property type="molecule type" value="Genomic_DNA"/>
</dbReference>
<protein>
    <recommendedName>
        <fullName evidence="3">PE family protein</fullName>
    </recommendedName>
</protein>
<accession>A0ABT7P6R4</accession>
<keyword evidence="2" id="KW-1185">Reference proteome</keyword>
<reference evidence="2" key="1">
    <citation type="submission" date="2023-06" db="EMBL/GenBank/DDBJ databases">
        <title>Itaconate inhibition of nontuberculous mycobacteria.</title>
        <authorList>
            <person name="Spilker T."/>
        </authorList>
    </citation>
    <scope>NUCLEOTIDE SEQUENCE [LARGE SCALE GENOMIC DNA]</scope>
    <source>
        <strain evidence="2">FLAC1071</strain>
    </source>
</reference>
<sequence>MSVVGMTSFAGIAGSVGVLQAMQAELAAVAAANEGASQAITPAGSEGASVMAMSQQRASSALFATHFALGIEQMMELNGAITAGSAAHEVADAGNAVMQLI</sequence>
<evidence type="ECO:0000313" key="2">
    <source>
        <dbReference type="Proteomes" id="UP001529272"/>
    </source>
</evidence>
<evidence type="ECO:0008006" key="3">
    <source>
        <dbReference type="Google" id="ProtNLM"/>
    </source>
</evidence>
<evidence type="ECO:0000313" key="1">
    <source>
        <dbReference type="EMBL" id="MDM3928683.1"/>
    </source>
</evidence>